<comment type="caution">
    <text evidence="2">The sequence shown here is derived from an EMBL/GenBank/DDBJ whole genome shotgun (WGS) entry which is preliminary data.</text>
</comment>
<reference evidence="2 3" key="1">
    <citation type="submission" date="2022-06" db="EMBL/GenBank/DDBJ databases">
        <title>Mycolicibacterium sp. CAU 1645 isolated from seawater.</title>
        <authorList>
            <person name="Kim W."/>
        </authorList>
    </citation>
    <scope>NUCLEOTIDE SEQUENCE [LARGE SCALE GENOMIC DNA]</scope>
    <source>
        <strain evidence="2 3">CAU 1645</strain>
    </source>
</reference>
<evidence type="ECO:0000313" key="3">
    <source>
        <dbReference type="Proteomes" id="UP001651690"/>
    </source>
</evidence>
<evidence type="ECO:0000313" key="2">
    <source>
        <dbReference type="EMBL" id="MCP9270924.1"/>
    </source>
</evidence>
<dbReference type="RefSeq" id="WP_255057895.1">
    <property type="nucleotide sequence ID" value="NZ_JANDBD010000001.1"/>
</dbReference>
<dbReference type="Gene3D" id="3.40.50.12370">
    <property type="match status" value="1"/>
</dbReference>
<dbReference type="Proteomes" id="UP001651690">
    <property type="component" value="Unassembled WGS sequence"/>
</dbReference>
<feature type="domain" description="UspA" evidence="1">
    <location>
        <begin position="7"/>
        <end position="138"/>
    </location>
</feature>
<dbReference type="InterPro" id="IPR006016">
    <property type="entry name" value="UspA"/>
</dbReference>
<keyword evidence="3" id="KW-1185">Reference proteome</keyword>
<gene>
    <name evidence="2" type="ORF">NM203_01850</name>
</gene>
<dbReference type="SUPFAM" id="SSF52402">
    <property type="entry name" value="Adenine nucleotide alpha hydrolases-like"/>
    <property type="match status" value="1"/>
</dbReference>
<organism evidence="2 3">
    <name type="scientific">Mycolicibacterium arenosum</name>
    <dbReference type="NCBI Taxonomy" id="2952157"/>
    <lineage>
        <taxon>Bacteria</taxon>
        <taxon>Bacillati</taxon>
        <taxon>Actinomycetota</taxon>
        <taxon>Actinomycetes</taxon>
        <taxon>Mycobacteriales</taxon>
        <taxon>Mycobacteriaceae</taxon>
        <taxon>Mycolicibacterium</taxon>
    </lineage>
</organism>
<protein>
    <submittedName>
        <fullName evidence="2">Universal stress protein</fullName>
    </submittedName>
</protein>
<accession>A0ABT1LVJ4</accession>
<proteinExistence type="predicted"/>
<dbReference type="Pfam" id="PF00582">
    <property type="entry name" value="Usp"/>
    <property type="match status" value="1"/>
</dbReference>
<dbReference type="EMBL" id="JANDBD010000001">
    <property type="protein sequence ID" value="MCP9270924.1"/>
    <property type="molecule type" value="Genomic_DNA"/>
</dbReference>
<evidence type="ECO:0000259" key="1">
    <source>
        <dbReference type="Pfam" id="PF00582"/>
    </source>
</evidence>
<name>A0ABT1LVJ4_9MYCO</name>
<sequence>MTSPGAVVVGVDGSEPSRRAVRWAAEEAGLRRVPLRAVYAIDPSVGSAADPVGDERSSPDVLALLADARAIAEAVAPGHDVTAEAVVGSPVDALVDRHAAPAVVCVGSSGEAPARPGHRASLITELLLAAPCAVTVVRGRWSPTGSVVTEIGCEPEGAELLRVAVSEAVLRDAPLRVLTTALLPGAHARDEVHARIRAEVERYRDALPNLDVVALPGVWTPATYLRRFSRNIGLFLAPSRVTHDVGTVLHPDAAQALTLLDCPVVFNADLAAPVEREMAS</sequence>